<dbReference type="Gene3D" id="3.30.559.10">
    <property type="entry name" value="Chloramphenicol acetyltransferase-like domain"/>
    <property type="match status" value="1"/>
</dbReference>
<sequence length="508" mass="58345">MKNISAIQETILLTQNIYANSPLYNVGGYALIEGELQTSVLIKSIEDILNNADTIAIGFQCFQEGGMKNNTESEKYSINSIDFSTAVDPVQSCLSWMIDDIKIPFDTNENLLQVSLLKAAEQKYYWYTKVHHLIFDGYAMSLFFNKVSTLYSFMVSGSSWHTIRNDFPYMDFIRHEYDYRLSDSYKNDKDFWLSKLSVISENKAFQACMKSSVSESLTSSRQEIAIPRSLYEAISFFCKHYNCTAFHYFIATLLILNRCYNEGGAVIGIPVFNRKNKNFKNTLGTFVNILPFNDVLMKGDSFIEVLIQVKNEIRECYKHQQFPLYDILQELDRPGNIYNVSFSYQKNDYKAKLGEANAAIQYLHSGAQQEDLMFHLLEYSATEDLTLSLDYKSGNFSGEVIHKLLGHFNNLLYSFYAHPDQPLNQLDYLLPEEKSQLLEDFNATFKAYPDQRITAFFEAQVAKTPDDIALVFEENVLTYRQLNEQSNQLAAYLRSTYAVQAGELVGIL</sequence>
<feature type="domain" description="Condensation" evidence="2">
    <location>
        <begin position="4"/>
        <end position="438"/>
    </location>
</feature>
<gene>
    <name evidence="3" type="ORF">HDE69_003354</name>
</gene>
<dbReference type="Gene3D" id="3.40.50.12780">
    <property type="entry name" value="N-terminal domain of ligase-like"/>
    <property type="match status" value="1"/>
</dbReference>
<evidence type="ECO:0000259" key="2">
    <source>
        <dbReference type="Pfam" id="PF00668"/>
    </source>
</evidence>
<dbReference type="GO" id="GO:0044550">
    <property type="term" value="P:secondary metabolite biosynthetic process"/>
    <property type="evidence" value="ECO:0007669"/>
    <property type="project" value="TreeGrafter"/>
</dbReference>
<evidence type="ECO:0000259" key="1">
    <source>
        <dbReference type="Pfam" id="PF00501"/>
    </source>
</evidence>
<dbReference type="InterPro" id="IPR042099">
    <property type="entry name" value="ANL_N_sf"/>
</dbReference>
<dbReference type="Pfam" id="PF00668">
    <property type="entry name" value="Condensation"/>
    <property type="match status" value="1"/>
</dbReference>
<dbReference type="SUPFAM" id="SSF56801">
    <property type="entry name" value="Acetyl-CoA synthetase-like"/>
    <property type="match status" value="1"/>
</dbReference>
<name>A0A7W8YV27_9SPHI</name>
<dbReference type="PANTHER" id="PTHR45527">
    <property type="entry name" value="NONRIBOSOMAL PEPTIDE SYNTHETASE"/>
    <property type="match status" value="1"/>
</dbReference>
<dbReference type="EMBL" id="JACHCF010000007">
    <property type="protein sequence ID" value="MBB5622289.1"/>
    <property type="molecule type" value="Genomic_DNA"/>
</dbReference>
<dbReference type="InterPro" id="IPR001242">
    <property type="entry name" value="Condensation_dom"/>
</dbReference>
<organism evidence="3 4">
    <name type="scientific">Pedobacter cryoconitis</name>
    <dbReference type="NCBI Taxonomy" id="188932"/>
    <lineage>
        <taxon>Bacteria</taxon>
        <taxon>Pseudomonadati</taxon>
        <taxon>Bacteroidota</taxon>
        <taxon>Sphingobacteriia</taxon>
        <taxon>Sphingobacteriales</taxon>
        <taxon>Sphingobacteriaceae</taxon>
        <taxon>Pedobacter</taxon>
    </lineage>
</organism>
<evidence type="ECO:0000313" key="4">
    <source>
        <dbReference type="Proteomes" id="UP000537718"/>
    </source>
</evidence>
<feature type="domain" description="AMP-dependent synthetase/ligase" evidence="1">
    <location>
        <begin position="457"/>
        <end position="508"/>
    </location>
</feature>
<dbReference type="InterPro" id="IPR023213">
    <property type="entry name" value="CAT-like_dom_sf"/>
</dbReference>
<evidence type="ECO:0000313" key="3">
    <source>
        <dbReference type="EMBL" id="MBB5622289.1"/>
    </source>
</evidence>
<reference evidence="3 4" key="1">
    <citation type="submission" date="2020-08" db="EMBL/GenBank/DDBJ databases">
        <title>Genomic Encyclopedia of Type Strains, Phase IV (KMG-V): Genome sequencing to study the core and pangenomes of soil and plant-associated prokaryotes.</title>
        <authorList>
            <person name="Whitman W."/>
        </authorList>
    </citation>
    <scope>NUCLEOTIDE SEQUENCE [LARGE SCALE GENOMIC DNA]</scope>
    <source>
        <strain evidence="3 4">MP7CTX6</strain>
    </source>
</reference>
<dbReference type="RefSeq" id="WP_183868204.1">
    <property type="nucleotide sequence ID" value="NZ_JACHCF010000007.1"/>
</dbReference>
<feature type="non-terminal residue" evidence="3">
    <location>
        <position position="508"/>
    </location>
</feature>
<dbReference type="SUPFAM" id="SSF52777">
    <property type="entry name" value="CoA-dependent acyltransferases"/>
    <property type="match status" value="2"/>
</dbReference>
<dbReference type="GO" id="GO:0043041">
    <property type="term" value="P:amino acid activation for nonribosomal peptide biosynthetic process"/>
    <property type="evidence" value="ECO:0007669"/>
    <property type="project" value="TreeGrafter"/>
</dbReference>
<dbReference type="GO" id="GO:0003824">
    <property type="term" value="F:catalytic activity"/>
    <property type="evidence" value="ECO:0007669"/>
    <property type="project" value="InterPro"/>
</dbReference>
<dbReference type="PANTHER" id="PTHR45527:SF1">
    <property type="entry name" value="FATTY ACID SYNTHASE"/>
    <property type="match status" value="1"/>
</dbReference>
<dbReference type="GO" id="GO:0005737">
    <property type="term" value="C:cytoplasm"/>
    <property type="evidence" value="ECO:0007669"/>
    <property type="project" value="TreeGrafter"/>
</dbReference>
<dbReference type="Pfam" id="PF00501">
    <property type="entry name" value="AMP-binding"/>
    <property type="match status" value="1"/>
</dbReference>
<dbReference type="InterPro" id="IPR000873">
    <property type="entry name" value="AMP-dep_synth/lig_dom"/>
</dbReference>
<evidence type="ECO:0008006" key="5">
    <source>
        <dbReference type="Google" id="ProtNLM"/>
    </source>
</evidence>
<protein>
    <recommendedName>
        <fullName evidence="5">Condensation domain-containing protein</fullName>
    </recommendedName>
</protein>
<comment type="caution">
    <text evidence="3">The sequence shown here is derived from an EMBL/GenBank/DDBJ whole genome shotgun (WGS) entry which is preliminary data.</text>
</comment>
<dbReference type="GO" id="GO:0031177">
    <property type="term" value="F:phosphopantetheine binding"/>
    <property type="evidence" value="ECO:0007669"/>
    <property type="project" value="TreeGrafter"/>
</dbReference>
<dbReference type="Proteomes" id="UP000537718">
    <property type="component" value="Unassembled WGS sequence"/>
</dbReference>
<dbReference type="Gene3D" id="3.30.559.30">
    <property type="entry name" value="Nonribosomal peptide synthetase, condensation domain"/>
    <property type="match status" value="1"/>
</dbReference>
<dbReference type="AlphaFoldDB" id="A0A7W8YV27"/>
<accession>A0A7W8YV27</accession>
<proteinExistence type="predicted"/>